<organism evidence="2 3">
    <name type="scientific">Microbulbifer halophilus</name>
    <dbReference type="NCBI Taxonomy" id="453963"/>
    <lineage>
        <taxon>Bacteria</taxon>
        <taxon>Pseudomonadati</taxon>
        <taxon>Pseudomonadota</taxon>
        <taxon>Gammaproteobacteria</taxon>
        <taxon>Cellvibrionales</taxon>
        <taxon>Microbulbiferaceae</taxon>
        <taxon>Microbulbifer</taxon>
    </lineage>
</organism>
<dbReference type="EMBL" id="JBHUJD010000005">
    <property type="protein sequence ID" value="MFD2309782.1"/>
    <property type="molecule type" value="Genomic_DNA"/>
</dbReference>
<feature type="compositionally biased region" description="Basic and acidic residues" evidence="1">
    <location>
        <begin position="134"/>
        <end position="155"/>
    </location>
</feature>
<gene>
    <name evidence="2" type="ORF">ACFSKX_05070</name>
</gene>
<evidence type="ECO:0000313" key="2">
    <source>
        <dbReference type="EMBL" id="MFD2309782.1"/>
    </source>
</evidence>
<accession>A0ABW5E8J3</accession>
<feature type="region of interest" description="Disordered" evidence="1">
    <location>
        <begin position="64"/>
        <end position="155"/>
    </location>
</feature>
<comment type="caution">
    <text evidence="2">The sequence shown here is derived from an EMBL/GenBank/DDBJ whole genome shotgun (WGS) entry which is preliminary data.</text>
</comment>
<reference evidence="3" key="1">
    <citation type="journal article" date="2019" name="Int. J. Syst. Evol. Microbiol.">
        <title>The Global Catalogue of Microorganisms (GCM) 10K type strain sequencing project: providing services to taxonomists for standard genome sequencing and annotation.</title>
        <authorList>
            <consortium name="The Broad Institute Genomics Platform"/>
            <consortium name="The Broad Institute Genome Sequencing Center for Infectious Disease"/>
            <person name="Wu L."/>
            <person name="Ma J."/>
        </authorList>
    </citation>
    <scope>NUCLEOTIDE SEQUENCE [LARGE SCALE GENOMIC DNA]</scope>
    <source>
        <strain evidence="3">KCTC 12848</strain>
    </source>
</reference>
<feature type="compositionally biased region" description="Acidic residues" evidence="1">
    <location>
        <begin position="118"/>
        <end position="133"/>
    </location>
</feature>
<protein>
    <submittedName>
        <fullName evidence="2">Uncharacterized protein</fullName>
    </submittedName>
</protein>
<evidence type="ECO:0000313" key="3">
    <source>
        <dbReference type="Proteomes" id="UP001597425"/>
    </source>
</evidence>
<keyword evidence="3" id="KW-1185">Reference proteome</keyword>
<feature type="compositionally biased region" description="Pro residues" evidence="1">
    <location>
        <begin position="96"/>
        <end position="117"/>
    </location>
</feature>
<dbReference type="Proteomes" id="UP001597425">
    <property type="component" value="Unassembled WGS sequence"/>
</dbReference>
<name>A0ABW5E8J3_9GAMM</name>
<dbReference type="RefSeq" id="WP_265720484.1">
    <property type="nucleotide sequence ID" value="NZ_JAPIVK010000003.1"/>
</dbReference>
<sequence>MNHVYVLTNQHKQFLSKSNEWFDGRDAAKLFRSEHKDVAINQMFEANTRDVSLRIELLQCELNPKRQPIVPQEALADRELLAQTESAPGDPEIEPNYPPETPPEQNPEVTPEPVPETPPEEQPEYTPEEPPEIEPDRPDEAEGDEAERKAVPEAG</sequence>
<evidence type="ECO:0000256" key="1">
    <source>
        <dbReference type="SAM" id="MobiDB-lite"/>
    </source>
</evidence>
<proteinExistence type="predicted"/>